<comment type="caution">
    <text evidence="1">The sequence shown here is derived from an EMBL/GenBank/DDBJ whole genome shotgun (WGS) entry which is preliminary data.</text>
</comment>
<gene>
    <name evidence="1" type="ORF">PR001_g7782</name>
</gene>
<sequence>MPMVQVSQNHTAVFSLDNKAPVELFMDFPCPAPLREFYLPDIGELQKVPEVDKTDKFLAGLRASIQDIHRTVQDERLKQRLLNKNRERGKNAINFSERNYVL</sequence>
<name>A0A6A3NC62_9STRA</name>
<evidence type="ECO:0000313" key="1">
    <source>
        <dbReference type="EMBL" id="KAE9038850.1"/>
    </source>
</evidence>
<evidence type="ECO:0000313" key="2">
    <source>
        <dbReference type="Proteomes" id="UP000429607"/>
    </source>
</evidence>
<dbReference type="EMBL" id="QXFV01000396">
    <property type="protein sequence ID" value="KAE9038850.1"/>
    <property type="molecule type" value="Genomic_DNA"/>
</dbReference>
<dbReference type="Proteomes" id="UP000429607">
    <property type="component" value="Unassembled WGS sequence"/>
</dbReference>
<proteinExistence type="predicted"/>
<organism evidence="1 2">
    <name type="scientific">Phytophthora rubi</name>
    <dbReference type="NCBI Taxonomy" id="129364"/>
    <lineage>
        <taxon>Eukaryota</taxon>
        <taxon>Sar</taxon>
        <taxon>Stramenopiles</taxon>
        <taxon>Oomycota</taxon>
        <taxon>Peronosporomycetes</taxon>
        <taxon>Peronosporales</taxon>
        <taxon>Peronosporaceae</taxon>
        <taxon>Phytophthora</taxon>
    </lineage>
</organism>
<reference evidence="1 2" key="1">
    <citation type="submission" date="2018-09" db="EMBL/GenBank/DDBJ databases">
        <title>Genomic investigation of the strawberry pathogen Phytophthora fragariae indicates pathogenicity is determined by transcriptional variation in three key races.</title>
        <authorList>
            <person name="Adams T.M."/>
            <person name="Armitage A.D."/>
            <person name="Sobczyk M.K."/>
            <person name="Bates H.J."/>
            <person name="Dunwell J.M."/>
            <person name="Nellist C.F."/>
            <person name="Harrison R.J."/>
        </authorList>
    </citation>
    <scope>NUCLEOTIDE SEQUENCE [LARGE SCALE GENOMIC DNA]</scope>
    <source>
        <strain evidence="1 2">SCRP249</strain>
    </source>
</reference>
<protein>
    <submittedName>
        <fullName evidence="1">Uncharacterized protein</fullName>
    </submittedName>
</protein>
<dbReference type="AlphaFoldDB" id="A0A6A3NC62"/>
<accession>A0A6A3NC62</accession>